<dbReference type="InterPro" id="IPR044068">
    <property type="entry name" value="CB"/>
</dbReference>
<dbReference type="RefSeq" id="WP_259315793.1">
    <property type="nucleotide sequence ID" value="NZ_CP087164.1"/>
</dbReference>
<protein>
    <submittedName>
        <fullName evidence="7">Tyrosine recombinase XerC</fullName>
    </submittedName>
</protein>
<accession>A0A9E6XXM8</accession>
<dbReference type="InterPro" id="IPR010998">
    <property type="entry name" value="Integrase_recombinase_N"/>
</dbReference>
<keyword evidence="2 4" id="KW-0238">DNA-binding</keyword>
<feature type="domain" description="Tyr recombinase" evidence="5">
    <location>
        <begin position="202"/>
        <end position="392"/>
    </location>
</feature>
<proteinExistence type="inferred from homology"/>
<dbReference type="InterPro" id="IPR011010">
    <property type="entry name" value="DNA_brk_join_enz"/>
</dbReference>
<dbReference type="InterPro" id="IPR050090">
    <property type="entry name" value="Tyrosine_recombinase_XerCD"/>
</dbReference>
<dbReference type="Pfam" id="PF00589">
    <property type="entry name" value="Phage_integrase"/>
    <property type="match status" value="1"/>
</dbReference>
<sequence length="411" mass="45418">MQAQGSARRAYGSGSIFEVDGTWYGKWRVSGRQVKRRLGPKRTRGEADGLTKAQAEARLRELIANVGSEDLRARGTKGRARHGYTIQELGDLFIEHAREHRGLKKTTLDDYAMHLRIHLVPFFGDTPIQDIDARRIEAFAAHLSAKKGQGRRGGQSLSPKSVRNYLGSLSALLNFAVRKKWIAASPMSAIDLPTITRDAPLEELTFLEPHEVARLIAASVEGEYEELDRTLYVLATYTGLRQGELRGLRWQHVDFERSLIHVLESVTRGRRSSPKGRRRRSVPLAATAAEALLQLRAVSKWVGPEDAVFACPSTGHPMARAGIMQRYRRALVAAGLSPTFSFHDLRHTFGTTMARRGVPVGTIQAWMGHADLATTQLYMHYAPAARDAQIIDAAFAPESDANAPAIDAVVA</sequence>
<keyword evidence="3" id="KW-0233">DNA recombination</keyword>
<dbReference type="PROSITE" id="PS51898">
    <property type="entry name" value="TYR_RECOMBINASE"/>
    <property type="match status" value="1"/>
</dbReference>
<evidence type="ECO:0000259" key="6">
    <source>
        <dbReference type="PROSITE" id="PS51900"/>
    </source>
</evidence>
<evidence type="ECO:0000256" key="3">
    <source>
        <dbReference type="ARBA" id="ARBA00023172"/>
    </source>
</evidence>
<dbReference type="EMBL" id="CP087164">
    <property type="protein sequence ID" value="UGS36115.1"/>
    <property type="molecule type" value="Genomic_DNA"/>
</dbReference>
<evidence type="ECO:0000313" key="8">
    <source>
        <dbReference type="Proteomes" id="UP001162834"/>
    </source>
</evidence>
<reference evidence="7" key="1">
    <citation type="journal article" date="2022" name="Int. J. Syst. Evol. Microbiol.">
        <title>Pseudomonas aegrilactucae sp. nov. and Pseudomonas morbosilactucae sp. nov., pathogens causing bacterial rot of lettuce in Japan.</title>
        <authorList>
            <person name="Sawada H."/>
            <person name="Fujikawa T."/>
            <person name="Satou M."/>
        </authorList>
    </citation>
    <scope>NUCLEOTIDE SEQUENCE</scope>
    <source>
        <strain evidence="7">0166_1</strain>
    </source>
</reference>
<dbReference type="Gene3D" id="1.10.443.10">
    <property type="entry name" value="Intergrase catalytic core"/>
    <property type="match status" value="1"/>
</dbReference>
<feature type="domain" description="Core-binding (CB)" evidence="6">
    <location>
        <begin position="84"/>
        <end position="177"/>
    </location>
</feature>
<name>A0A9E6XXM8_9ACTN</name>
<dbReference type="AlphaFoldDB" id="A0A9E6XXM8"/>
<evidence type="ECO:0000313" key="7">
    <source>
        <dbReference type="EMBL" id="UGS36115.1"/>
    </source>
</evidence>
<dbReference type="InterPro" id="IPR002104">
    <property type="entry name" value="Integrase_catalytic"/>
</dbReference>
<organism evidence="7 8">
    <name type="scientific">Capillimicrobium parvum</name>
    <dbReference type="NCBI Taxonomy" id="2884022"/>
    <lineage>
        <taxon>Bacteria</taxon>
        <taxon>Bacillati</taxon>
        <taxon>Actinomycetota</taxon>
        <taxon>Thermoleophilia</taxon>
        <taxon>Solirubrobacterales</taxon>
        <taxon>Capillimicrobiaceae</taxon>
        <taxon>Capillimicrobium</taxon>
    </lineage>
</organism>
<dbReference type="PANTHER" id="PTHR30349">
    <property type="entry name" value="PHAGE INTEGRASE-RELATED"/>
    <property type="match status" value="1"/>
</dbReference>
<dbReference type="Gene3D" id="1.10.150.130">
    <property type="match status" value="1"/>
</dbReference>
<dbReference type="InterPro" id="IPR025269">
    <property type="entry name" value="SAM-like_dom"/>
</dbReference>
<evidence type="ECO:0000256" key="1">
    <source>
        <dbReference type="ARBA" id="ARBA00008857"/>
    </source>
</evidence>
<dbReference type="PANTHER" id="PTHR30349:SF64">
    <property type="entry name" value="PROPHAGE INTEGRASE INTD-RELATED"/>
    <property type="match status" value="1"/>
</dbReference>
<dbReference type="Pfam" id="PF13102">
    <property type="entry name" value="Phage_int_SAM_5"/>
    <property type="match status" value="1"/>
</dbReference>
<gene>
    <name evidence="7" type="primary">xerC_8</name>
    <name evidence="7" type="ORF">DSM104329_02515</name>
</gene>
<keyword evidence="8" id="KW-1185">Reference proteome</keyword>
<evidence type="ECO:0000259" key="5">
    <source>
        <dbReference type="PROSITE" id="PS51898"/>
    </source>
</evidence>
<dbReference type="InterPro" id="IPR013762">
    <property type="entry name" value="Integrase-like_cat_sf"/>
</dbReference>
<dbReference type="SUPFAM" id="SSF56349">
    <property type="entry name" value="DNA breaking-rejoining enzymes"/>
    <property type="match status" value="1"/>
</dbReference>
<dbReference type="KEGG" id="sbae:DSM104329_02515"/>
<dbReference type="CDD" id="cd00796">
    <property type="entry name" value="INT_Rci_Hp1_C"/>
    <property type="match status" value="1"/>
</dbReference>
<dbReference type="Proteomes" id="UP001162834">
    <property type="component" value="Chromosome"/>
</dbReference>
<evidence type="ECO:0000256" key="4">
    <source>
        <dbReference type="PROSITE-ProRule" id="PRU01248"/>
    </source>
</evidence>
<dbReference type="GO" id="GO:0015074">
    <property type="term" value="P:DNA integration"/>
    <property type="evidence" value="ECO:0007669"/>
    <property type="project" value="InterPro"/>
</dbReference>
<dbReference type="GO" id="GO:0003677">
    <property type="term" value="F:DNA binding"/>
    <property type="evidence" value="ECO:0007669"/>
    <property type="project" value="UniProtKB-UniRule"/>
</dbReference>
<dbReference type="GO" id="GO:0006310">
    <property type="term" value="P:DNA recombination"/>
    <property type="evidence" value="ECO:0007669"/>
    <property type="project" value="UniProtKB-KW"/>
</dbReference>
<dbReference type="PROSITE" id="PS51900">
    <property type="entry name" value="CB"/>
    <property type="match status" value="1"/>
</dbReference>
<evidence type="ECO:0000256" key="2">
    <source>
        <dbReference type="ARBA" id="ARBA00023125"/>
    </source>
</evidence>
<comment type="similarity">
    <text evidence="1">Belongs to the 'phage' integrase family.</text>
</comment>